<dbReference type="EC" id="6.1.1.14" evidence="2"/>
<evidence type="ECO:0000313" key="9">
    <source>
        <dbReference type="EMBL" id="KKP61227.1"/>
    </source>
</evidence>
<dbReference type="GO" id="GO:0004820">
    <property type="term" value="F:glycine-tRNA ligase activity"/>
    <property type="evidence" value="ECO:0007669"/>
    <property type="project" value="UniProtKB-EC"/>
</dbReference>
<dbReference type="InterPro" id="IPR027031">
    <property type="entry name" value="Gly-tRNA_synthase/POLG2"/>
</dbReference>
<evidence type="ECO:0000256" key="3">
    <source>
        <dbReference type="ARBA" id="ARBA00022598"/>
    </source>
</evidence>
<evidence type="ECO:0000256" key="5">
    <source>
        <dbReference type="ARBA" id="ARBA00022840"/>
    </source>
</evidence>
<dbReference type="STRING" id="1618477.UR54_C0004G0001"/>
<dbReference type="InterPro" id="IPR006195">
    <property type="entry name" value="aa-tRNA-synth_II"/>
</dbReference>
<dbReference type="PRINTS" id="PR01043">
    <property type="entry name" value="TRNASYNTHGLY"/>
</dbReference>
<evidence type="ECO:0000259" key="8">
    <source>
        <dbReference type="PROSITE" id="PS50862"/>
    </source>
</evidence>
<dbReference type="InterPro" id="IPR033731">
    <property type="entry name" value="GlyRS-like_core"/>
</dbReference>
<dbReference type="PATRIC" id="fig|1618477.3.peg.71"/>
<dbReference type="PROSITE" id="PS50862">
    <property type="entry name" value="AA_TRNA_LIGASE_II"/>
    <property type="match status" value="1"/>
</dbReference>
<evidence type="ECO:0000256" key="4">
    <source>
        <dbReference type="ARBA" id="ARBA00022741"/>
    </source>
</evidence>
<dbReference type="InterPro" id="IPR002315">
    <property type="entry name" value="tRNA-synt_gly"/>
</dbReference>
<dbReference type="SUPFAM" id="SSF55681">
    <property type="entry name" value="Class II aaRS and biotin synthetases"/>
    <property type="match status" value="1"/>
</dbReference>
<dbReference type="CDD" id="cd00774">
    <property type="entry name" value="GlyRS-like_core"/>
    <property type="match status" value="1"/>
</dbReference>
<dbReference type="PANTHER" id="PTHR10745">
    <property type="entry name" value="GLYCYL-TRNA SYNTHETASE/DNA POLYMERASE SUBUNIT GAMMA-2"/>
    <property type="match status" value="1"/>
</dbReference>
<comment type="similarity">
    <text evidence="1">Belongs to the class-II aminoacyl-tRNA synthetase family.</text>
</comment>
<reference evidence="9 10" key="1">
    <citation type="journal article" date="2015" name="Nature">
        <title>rRNA introns, odd ribosomes, and small enigmatic genomes across a large radiation of phyla.</title>
        <authorList>
            <person name="Brown C.T."/>
            <person name="Hug L.A."/>
            <person name="Thomas B.C."/>
            <person name="Sharon I."/>
            <person name="Castelle C.J."/>
            <person name="Singh A."/>
            <person name="Wilkins M.J."/>
            <person name="Williams K.H."/>
            <person name="Banfield J.F."/>
        </authorList>
    </citation>
    <scope>NUCLEOTIDE SEQUENCE [LARGE SCALE GENOMIC DNA]</scope>
</reference>
<name>A0A0G0E1I0_9BACT</name>
<keyword evidence="7" id="KW-0030">Aminoacyl-tRNA synthetase</keyword>
<dbReference type="EMBL" id="LBPP01000004">
    <property type="protein sequence ID" value="KKP61227.1"/>
    <property type="molecule type" value="Genomic_DNA"/>
</dbReference>
<gene>
    <name evidence="9" type="ORF">UR54_C0004G0001</name>
</gene>
<dbReference type="GO" id="GO:0005737">
    <property type="term" value="C:cytoplasm"/>
    <property type="evidence" value="ECO:0007669"/>
    <property type="project" value="InterPro"/>
</dbReference>
<evidence type="ECO:0000256" key="1">
    <source>
        <dbReference type="ARBA" id="ARBA00008226"/>
    </source>
</evidence>
<evidence type="ECO:0000256" key="7">
    <source>
        <dbReference type="ARBA" id="ARBA00023146"/>
    </source>
</evidence>
<comment type="caution">
    <text evidence="9">The sequence shown here is derived from an EMBL/GenBank/DDBJ whole genome shotgun (WGS) entry which is preliminary data.</text>
</comment>
<organism evidence="9 10">
    <name type="scientific">Candidatus Roizmanbacteria bacterium GW2011_GWA2_34_18</name>
    <dbReference type="NCBI Taxonomy" id="1618477"/>
    <lineage>
        <taxon>Bacteria</taxon>
        <taxon>Candidatus Roizmaniibacteriota</taxon>
    </lineage>
</organism>
<proteinExistence type="inferred from homology"/>
<keyword evidence="4" id="KW-0547">Nucleotide-binding</keyword>
<keyword evidence="5" id="KW-0067">ATP-binding</keyword>
<dbReference type="NCBIfam" id="NF003211">
    <property type="entry name" value="PRK04173.1"/>
    <property type="match status" value="1"/>
</dbReference>
<evidence type="ECO:0000256" key="6">
    <source>
        <dbReference type="ARBA" id="ARBA00022917"/>
    </source>
</evidence>
<dbReference type="AlphaFoldDB" id="A0A0G0E1I0"/>
<dbReference type="GO" id="GO:0006426">
    <property type="term" value="P:glycyl-tRNA aminoacylation"/>
    <property type="evidence" value="ECO:0007669"/>
    <property type="project" value="InterPro"/>
</dbReference>
<protein>
    <recommendedName>
        <fullName evidence="2">glycine--tRNA ligase</fullName>
        <ecNumber evidence="2">6.1.1.14</ecNumber>
    </recommendedName>
</protein>
<dbReference type="NCBIfam" id="TIGR00389">
    <property type="entry name" value="glyS_dimeric"/>
    <property type="match status" value="1"/>
</dbReference>
<dbReference type="Gene3D" id="3.30.930.10">
    <property type="entry name" value="Bira Bifunctional Protein, Domain 2"/>
    <property type="match status" value="1"/>
</dbReference>
<dbReference type="InterPro" id="IPR045864">
    <property type="entry name" value="aa-tRNA-synth_II/BPL/LPL"/>
</dbReference>
<keyword evidence="3 9" id="KW-0436">Ligase</keyword>
<sequence>MDNIIALAKRRGFFYPSSEIYGGLANTWDFGHYGVLLKNNLRDQWLKRFVLERKDIVMVDASVILNPKVWEASGHVTGFNDALVDCKNCKYRTRADHLIEEELKNVKVEGLPVEKLTEIIKINKLKCPHCGSNDLTNVRKFNLLFETKIGMVEDSKAKAYLRGELAQGIFINFKNVIDTMRVKMPFGIASNGVCFRNEITLGQGVFRTLQFDLMEFEYFIRPGDWETTFETWKKEMWNWALKLGLSKEKIRWREHEDFERSHYSKKTMDIEYKFPFGWKEMWGLAYRTDFDLKNHMKNSRVDLNYRDPKTNEKFIPHVIEPTFGLTKGWEVKKESF</sequence>
<dbReference type="Proteomes" id="UP000034688">
    <property type="component" value="Unassembled WGS sequence"/>
</dbReference>
<evidence type="ECO:0000313" key="10">
    <source>
        <dbReference type="Proteomes" id="UP000034688"/>
    </source>
</evidence>
<accession>A0A0G0E1I0</accession>
<feature type="domain" description="Aminoacyl-transfer RNA synthetases class-II family profile" evidence="8">
    <location>
        <begin position="2"/>
        <end position="327"/>
    </location>
</feature>
<dbReference type="PANTHER" id="PTHR10745:SF8">
    <property type="entry name" value="DNA POLYMERASE SUBUNIT GAMMA-2, MITOCHONDRIAL"/>
    <property type="match status" value="1"/>
</dbReference>
<dbReference type="GO" id="GO:0005524">
    <property type="term" value="F:ATP binding"/>
    <property type="evidence" value="ECO:0007669"/>
    <property type="project" value="UniProtKB-KW"/>
</dbReference>
<keyword evidence="6" id="KW-0648">Protein biosynthesis</keyword>
<evidence type="ECO:0000256" key="2">
    <source>
        <dbReference type="ARBA" id="ARBA00012829"/>
    </source>
</evidence>